<sequence length="314" mass="34658">MNAHPAAATGTDHGSVQISHGRAWIDQDAGVRIGYTLAEPSPRPEGERSKTVVLIHGAPQTRHAWRKVLAPLAQAGYRVIAPDYRGAGASTKPRDGYDKWTMAADLHTLVHDHLGVHKPVSVVGHDLGSMLGFGYALRYRDDVVSLTTMEAPLPGTDYYEQRKVAKSAWHFDFHAHPDIAVHLTCGRERWYITRFFDDLTYQPDAITDADVDVYARAFEAPGAMRALCEIYRELDHDARIHRDAIASGGKLTVPVLASGGATQALAAHYQGMCEEIADNVTGHLVEKAGHWVPEENPEGFVRMFLDFDTRARTT</sequence>
<gene>
    <name evidence="3" type="ORF">HD596_008300</name>
</gene>
<dbReference type="EMBL" id="JACHMB010000001">
    <property type="protein sequence ID" value="MBB5781544.1"/>
    <property type="molecule type" value="Genomic_DNA"/>
</dbReference>
<evidence type="ECO:0000256" key="1">
    <source>
        <dbReference type="ARBA" id="ARBA00022801"/>
    </source>
</evidence>
<dbReference type="GO" id="GO:0016787">
    <property type="term" value="F:hydrolase activity"/>
    <property type="evidence" value="ECO:0007669"/>
    <property type="project" value="UniProtKB-KW"/>
</dbReference>
<dbReference type="InterPro" id="IPR000639">
    <property type="entry name" value="Epox_hydrolase-like"/>
</dbReference>
<dbReference type="PRINTS" id="PR00412">
    <property type="entry name" value="EPOXHYDRLASE"/>
</dbReference>
<dbReference type="AlphaFoldDB" id="A0A7W9LF68"/>
<keyword evidence="4" id="KW-1185">Reference proteome</keyword>
<dbReference type="Proteomes" id="UP000579153">
    <property type="component" value="Unassembled WGS sequence"/>
</dbReference>
<accession>A0A7W9LF68</accession>
<dbReference type="RefSeq" id="WP_185074827.1">
    <property type="nucleotide sequence ID" value="NZ_JACHMB010000001.1"/>
</dbReference>
<dbReference type="PANTHER" id="PTHR43329">
    <property type="entry name" value="EPOXIDE HYDROLASE"/>
    <property type="match status" value="1"/>
</dbReference>
<organism evidence="3 4">
    <name type="scientific">Nonomuraea jabiensis</name>
    <dbReference type="NCBI Taxonomy" id="882448"/>
    <lineage>
        <taxon>Bacteria</taxon>
        <taxon>Bacillati</taxon>
        <taxon>Actinomycetota</taxon>
        <taxon>Actinomycetes</taxon>
        <taxon>Streptosporangiales</taxon>
        <taxon>Streptosporangiaceae</taxon>
        <taxon>Nonomuraea</taxon>
    </lineage>
</organism>
<proteinExistence type="predicted"/>
<name>A0A7W9LF68_9ACTN</name>
<dbReference type="InterPro" id="IPR000073">
    <property type="entry name" value="AB_hydrolase_1"/>
</dbReference>
<feature type="domain" description="AB hydrolase-1" evidence="2">
    <location>
        <begin position="51"/>
        <end position="158"/>
    </location>
</feature>
<dbReference type="Pfam" id="PF00561">
    <property type="entry name" value="Abhydrolase_1"/>
    <property type="match status" value="1"/>
</dbReference>
<dbReference type="SUPFAM" id="SSF53474">
    <property type="entry name" value="alpha/beta-Hydrolases"/>
    <property type="match status" value="1"/>
</dbReference>
<keyword evidence="1" id="KW-0378">Hydrolase</keyword>
<evidence type="ECO:0000313" key="3">
    <source>
        <dbReference type="EMBL" id="MBB5781544.1"/>
    </source>
</evidence>
<protein>
    <submittedName>
        <fullName evidence="3">Pimeloyl-ACP methyl ester carboxylesterase</fullName>
    </submittedName>
</protein>
<dbReference type="Gene3D" id="3.40.50.1820">
    <property type="entry name" value="alpha/beta hydrolase"/>
    <property type="match status" value="1"/>
</dbReference>
<evidence type="ECO:0000259" key="2">
    <source>
        <dbReference type="Pfam" id="PF00561"/>
    </source>
</evidence>
<dbReference type="InterPro" id="IPR029058">
    <property type="entry name" value="AB_hydrolase_fold"/>
</dbReference>
<comment type="caution">
    <text evidence="3">The sequence shown here is derived from an EMBL/GenBank/DDBJ whole genome shotgun (WGS) entry which is preliminary data.</text>
</comment>
<evidence type="ECO:0000313" key="4">
    <source>
        <dbReference type="Proteomes" id="UP000579153"/>
    </source>
</evidence>
<reference evidence="3 4" key="1">
    <citation type="submission" date="2020-08" db="EMBL/GenBank/DDBJ databases">
        <title>Sequencing the genomes of 1000 actinobacteria strains.</title>
        <authorList>
            <person name="Klenk H.-P."/>
        </authorList>
    </citation>
    <scope>NUCLEOTIDE SEQUENCE [LARGE SCALE GENOMIC DNA]</scope>
    <source>
        <strain evidence="3 4">DSM 45507</strain>
    </source>
</reference>